<dbReference type="Proteomes" id="UP000321058">
    <property type="component" value="Unassembled WGS sequence"/>
</dbReference>
<protein>
    <submittedName>
        <fullName evidence="2">Uncharacterized protein</fullName>
    </submittedName>
</protein>
<sequence>MTDRQPRSPWTPTPIRFGFLCSWLGTGIAVALIGAALFLPIDVDASGADYILVKVMLLVAPAIVALVLGWGIRYLLAVLRW</sequence>
<evidence type="ECO:0000256" key="1">
    <source>
        <dbReference type="SAM" id="Phobius"/>
    </source>
</evidence>
<proteinExistence type="predicted"/>
<evidence type="ECO:0000313" key="3">
    <source>
        <dbReference type="Proteomes" id="UP000321058"/>
    </source>
</evidence>
<name>A0A512N6J8_9HYPH</name>
<keyword evidence="1" id="KW-0472">Membrane</keyword>
<keyword evidence="1" id="KW-0812">Transmembrane</keyword>
<keyword evidence="3" id="KW-1185">Reference proteome</keyword>
<gene>
    <name evidence="2" type="ORF">RSO01_17800</name>
</gene>
<dbReference type="AlphaFoldDB" id="A0A512N6J8"/>
<organism evidence="2 3">
    <name type="scientific">Reyranella soli</name>
    <dbReference type="NCBI Taxonomy" id="1230389"/>
    <lineage>
        <taxon>Bacteria</taxon>
        <taxon>Pseudomonadati</taxon>
        <taxon>Pseudomonadota</taxon>
        <taxon>Alphaproteobacteria</taxon>
        <taxon>Hyphomicrobiales</taxon>
        <taxon>Reyranellaceae</taxon>
        <taxon>Reyranella</taxon>
    </lineage>
</organism>
<dbReference type="EMBL" id="BKAJ01000031">
    <property type="protein sequence ID" value="GEP54614.1"/>
    <property type="molecule type" value="Genomic_DNA"/>
</dbReference>
<reference evidence="2 3" key="1">
    <citation type="submission" date="2019-07" db="EMBL/GenBank/DDBJ databases">
        <title>Whole genome shotgun sequence of Reyranella soli NBRC 108950.</title>
        <authorList>
            <person name="Hosoyama A."/>
            <person name="Uohara A."/>
            <person name="Ohji S."/>
            <person name="Ichikawa N."/>
        </authorList>
    </citation>
    <scope>NUCLEOTIDE SEQUENCE [LARGE SCALE GENOMIC DNA]</scope>
    <source>
        <strain evidence="2 3">NBRC 108950</strain>
    </source>
</reference>
<accession>A0A512N6J8</accession>
<evidence type="ECO:0000313" key="2">
    <source>
        <dbReference type="EMBL" id="GEP54614.1"/>
    </source>
</evidence>
<feature type="transmembrane region" description="Helical" evidence="1">
    <location>
        <begin position="51"/>
        <end position="76"/>
    </location>
</feature>
<keyword evidence="1" id="KW-1133">Transmembrane helix</keyword>
<feature type="transmembrane region" description="Helical" evidence="1">
    <location>
        <begin position="20"/>
        <end position="39"/>
    </location>
</feature>
<dbReference type="RefSeq" id="WP_147148321.1">
    <property type="nucleotide sequence ID" value="NZ_BKAJ01000031.1"/>
</dbReference>
<comment type="caution">
    <text evidence="2">The sequence shown here is derived from an EMBL/GenBank/DDBJ whole genome shotgun (WGS) entry which is preliminary data.</text>
</comment>